<dbReference type="EMBL" id="CP020477">
    <property type="protein sequence ID" value="ARM75527.1"/>
    <property type="molecule type" value="Genomic_DNA"/>
</dbReference>
<dbReference type="Pfam" id="PF00501">
    <property type="entry name" value="AMP-binding"/>
    <property type="match status" value="1"/>
</dbReference>
<dbReference type="RefSeq" id="WP_148691297.1">
    <property type="nucleotide sequence ID" value="NZ_CP020477.1"/>
</dbReference>
<dbReference type="NCBIfam" id="NF004837">
    <property type="entry name" value="PRK06187.1"/>
    <property type="match status" value="1"/>
</dbReference>
<organism evidence="3 4">
    <name type="scientific">Acidianus manzaensis</name>
    <dbReference type="NCBI Taxonomy" id="282676"/>
    <lineage>
        <taxon>Archaea</taxon>
        <taxon>Thermoproteota</taxon>
        <taxon>Thermoprotei</taxon>
        <taxon>Sulfolobales</taxon>
        <taxon>Sulfolobaceae</taxon>
        <taxon>Acidianus</taxon>
    </lineage>
</organism>
<protein>
    <submittedName>
        <fullName evidence="3">Long-chain fatty acid--CoA ligase</fullName>
    </submittedName>
</protein>
<dbReference type="STRING" id="282676.B6F84_05430"/>
<dbReference type="AlphaFoldDB" id="A0A1W6JZ59"/>
<gene>
    <name evidence="3" type="ORF">B6F84_05430</name>
</gene>
<name>A0A1W6JZ59_9CREN</name>
<sequence>MSSKYFEYQLTVDNILETGVTTFPNREIVYRDIRRYTFSSFSDSVKRLLSGLKKNINIKQGDRIGVMDWDTDVYLHAYYSVPMSGAVLHTVNIRYPPELILKTVLQAEDKYLIVRDEFLPLVEKAANFIPVGMKIITYNDNKEKVKSSLPVIDFWELVDSNEPSEPENLNENMMATLFFTSGTTGEPKGVWFTHRKLVLHALGVSLVGGRPPLNLSTKDTYLILVPMFHVHSWGYPYVFMLNGVKYVLPGRYDYGLILKLMDREKVTFSAMVPTILYLLISHPDANKYSNVFKNWKVTIGGSALPEGLARKAQELGITVLCGYGLSETCPVITVSYYNSLVENDNDENKFYETITAGAPLPFVKIKIFDPITGKEKNRGEIGEVVVRSPWLTQEYYKDPEKTEALWKDGWLHTGDLGFIDDKGYLHIVDREKDAIKSGGEFIPSLLLEDVISLHPKVSQVAVVGVKDEKWGERPVAFIVPKGDLKEEELRSFLNDLANKGRIQKWWIPDRFIFINTMPLTSTNKIDKKALRDQIK</sequence>
<dbReference type="Gene3D" id="3.40.50.12780">
    <property type="entry name" value="N-terminal domain of ligase-like"/>
    <property type="match status" value="1"/>
</dbReference>
<evidence type="ECO:0000313" key="4">
    <source>
        <dbReference type="Proteomes" id="UP000193404"/>
    </source>
</evidence>
<accession>A0A1W6JZ59</accession>
<dbReference type="InterPro" id="IPR050237">
    <property type="entry name" value="ATP-dep_AMP-bd_enzyme"/>
</dbReference>
<dbReference type="PANTHER" id="PTHR43767:SF11">
    <property type="entry name" value="MEDIUM-CHAIN-FATTY-ACID--COA LIGASE"/>
    <property type="match status" value="1"/>
</dbReference>
<dbReference type="InterPro" id="IPR045851">
    <property type="entry name" value="AMP-bd_C_sf"/>
</dbReference>
<dbReference type="GO" id="GO:0016877">
    <property type="term" value="F:ligase activity, forming carbon-sulfur bonds"/>
    <property type="evidence" value="ECO:0007669"/>
    <property type="project" value="UniProtKB-ARBA"/>
</dbReference>
<keyword evidence="3" id="KW-0436">Ligase</keyword>
<dbReference type="GeneID" id="41590340"/>
<dbReference type="Pfam" id="PF13193">
    <property type="entry name" value="AMP-binding_C"/>
    <property type="match status" value="1"/>
</dbReference>
<dbReference type="PROSITE" id="PS00455">
    <property type="entry name" value="AMP_BINDING"/>
    <property type="match status" value="1"/>
</dbReference>
<dbReference type="Gene3D" id="3.30.300.30">
    <property type="match status" value="1"/>
</dbReference>
<dbReference type="InterPro" id="IPR025110">
    <property type="entry name" value="AMP-bd_C"/>
</dbReference>
<evidence type="ECO:0000259" key="1">
    <source>
        <dbReference type="Pfam" id="PF00501"/>
    </source>
</evidence>
<feature type="domain" description="AMP-binding enzyme C-terminal" evidence="2">
    <location>
        <begin position="447"/>
        <end position="524"/>
    </location>
</feature>
<proteinExistence type="predicted"/>
<dbReference type="Proteomes" id="UP000193404">
    <property type="component" value="Chromosome"/>
</dbReference>
<evidence type="ECO:0000313" key="3">
    <source>
        <dbReference type="EMBL" id="ARM75527.1"/>
    </source>
</evidence>
<reference evidence="3 4" key="1">
    <citation type="submission" date="2017-03" db="EMBL/GenBank/DDBJ databases">
        <title>Sulfur activation and transportation mechanism of thermophilic Archaea Acidianus manzaensis YN-25.</title>
        <authorList>
            <person name="Ma Y."/>
            <person name="Yang Y."/>
            <person name="Xia J."/>
        </authorList>
    </citation>
    <scope>NUCLEOTIDE SEQUENCE [LARGE SCALE GENOMIC DNA]</scope>
    <source>
        <strain evidence="3 4">YN-25</strain>
    </source>
</reference>
<feature type="domain" description="AMP-dependent synthetase/ligase" evidence="1">
    <location>
        <begin position="18"/>
        <end position="396"/>
    </location>
</feature>
<dbReference type="SUPFAM" id="SSF56801">
    <property type="entry name" value="Acetyl-CoA synthetase-like"/>
    <property type="match status" value="1"/>
</dbReference>
<keyword evidence="4" id="KW-1185">Reference proteome</keyword>
<dbReference type="InterPro" id="IPR000873">
    <property type="entry name" value="AMP-dep_synth/lig_dom"/>
</dbReference>
<evidence type="ECO:0000259" key="2">
    <source>
        <dbReference type="Pfam" id="PF13193"/>
    </source>
</evidence>
<dbReference type="InterPro" id="IPR042099">
    <property type="entry name" value="ANL_N_sf"/>
</dbReference>
<dbReference type="KEGG" id="aman:B6F84_05430"/>
<dbReference type="OrthoDB" id="35688at2157"/>
<dbReference type="PANTHER" id="PTHR43767">
    <property type="entry name" value="LONG-CHAIN-FATTY-ACID--COA LIGASE"/>
    <property type="match status" value="1"/>
</dbReference>
<dbReference type="InterPro" id="IPR020845">
    <property type="entry name" value="AMP-binding_CS"/>
</dbReference>